<dbReference type="NCBIfam" id="NF040521">
    <property type="entry name" value="C45_proenzyme"/>
    <property type="match status" value="1"/>
</dbReference>
<reference evidence="3" key="1">
    <citation type="journal article" date="2015" name="Genome Announc.">
        <title>Draft genome sequence of Talaromyces cellulolyticus strain Y-94, a source of lignocellulosic biomass-degrading enzymes.</title>
        <authorList>
            <person name="Fujii T."/>
            <person name="Koike H."/>
            <person name="Sawayama S."/>
            <person name="Yano S."/>
            <person name="Inoue H."/>
        </authorList>
    </citation>
    <scope>NUCLEOTIDE SEQUENCE [LARGE SCALE GENOMIC DNA]</scope>
    <source>
        <strain evidence="3">Y-94</strain>
    </source>
</reference>
<organism evidence="2 3">
    <name type="scientific">Talaromyces pinophilus</name>
    <name type="common">Penicillium pinophilum</name>
    <dbReference type="NCBI Taxonomy" id="128442"/>
    <lineage>
        <taxon>Eukaryota</taxon>
        <taxon>Fungi</taxon>
        <taxon>Dikarya</taxon>
        <taxon>Ascomycota</taxon>
        <taxon>Pezizomycotina</taxon>
        <taxon>Eurotiomycetes</taxon>
        <taxon>Eurotiomycetidae</taxon>
        <taxon>Eurotiales</taxon>
        <taxon>Trichocomaceae</taxon>
        <taxon>Talaromyces</taxon>
        <taxon>Talaromyces sect. Talaromyces</taxon>
    </lineage>
</organism>
<accession>A0A0B8MXV0</accession>
<sequence length="342" mass="38304">MLQQLECEGTPFDIGKQHGTAAKEKIVRCIAFYASMFKQHCRLSWLEVRTAVQPFEEKIRKTWPDLHDEMQGVADGSGQSLVDIVALNVRTEIAFGKFSDGCTSLAWHSKDNAFLGQNWDWQEKQKQNLILLKITKPNKPTIRIMTEAGIIGKIGYNHAGVGVCLNALRAPGVDPTRLPVHLALRLALECFTASAAVKMFEKWGVASSAHMLVADKNEAFGVETSSTTVQKITRDNQGRVIHSNHYLLTHPGVVDTKWLEDSPFRVDRMRELTDELDHGPAWDTILKVFEDEKNSPASICRHELGSSTFGTLFNIVMDLKNGRVVVRMGKPSQVEETINMTF</sequence>
<dbReference type="InterPro" id="IPR047801">
    <property type="entry name" value="Peptidase_C45"/>
</dbReference>
<proteinExistence type="predicted"/>
<dbReference type="Pfam" id="PF03417">
    <property type="entry name" value="AAT"/>
    <property type="match status" value="1"/>
</dbReference>
<keyword evidence="3" id="KW-1185">Reference proteome</keyword>
<dbReference type="InterPro" id="IPR047794">
    <property type="entry name" value="C45_proenzyme-like"/>
</dbReference>
<evidence type="ECO:0000313" key="2">
    <source>
        <dbReference type="EMBL" id="GAM37390.1"/>
    </source>
</evidence>
<dbReference type="Gene3D" id="1.10.10.2120">
    <property type="match status" value="1"/>
</dbReference>
<gene>
    <name evidence="2" type="ORF">TCE0_023f07274</name>
</gene>
<feature type="domain" description="Peptidase C45 hydrolase" evidence="1">
    <location>
        <begin position="107"/>
        <end position="332"/>
    </location>
</feature>
<protein>
    <submittedName>
        <fullName evidence="2">Acyl-CoA:6-aminopenicillanic-acid-acyltransferase</fullName>
    </submittedName>
</protein>
<dbReference type="AlphaFoldDB" id="A0A0B8MXV0"/>
<evidence type="ECO:0000313" key="3">
    <source>
        <dbReference type="Proteomes" id="UP000053095"/>
    </source>
</evidence>
<dbReference type="InterPro" id="IPR005079">
    <property type="entry name" value="Peptidase_C45_hydrolase"/>
</dbReference>
<dbReference type="PANTHER" id="PTHR34180:SF1">
    <property type="entry name" value="BETA-ALANYL-DOPAMINE_CARCININE HYDROLASE"/>
    <property type="match status" value="1"/>
</dbReference>
<dbReference type="Proteomes" id="UP000053095">
    <property type="component" value="Unassembled WGS sequence"/>
</dbReference>
<evidence type="ECO:0000259" key="1">
    <source>
        <dbReference type="Pfam" id="PF03417"/>
    </source>
</evidence>
<dbReference type="EMBL" id="DF933819">
    <property type="protein sequence ID" value="GAM37390.1"/>
    <property type="molecule type" value="Genomic_DNA"/>
</dbReference>
<dbReference type="PANTHER" id="PTHR34180">
    <property type="entry name" value="PEPTIDASE C45"/>
    <property type="match status" value="1"/>
</dbReference>
<dbReference type="Gene3D" id="3.60.60.10">
    <property type="entry name" value="Penicillin V Acylase, Chain A"/>
    <property type="match status" value="1"/>
</dbReference>
<name>A0A0B8MXV0_TALPI</name>
<dbReference type="GO" id="GO:0016746">
    <property type="term" value="F:acyltransferase activity"/>
    <property type="evidence" value="ECO:0007669"/>
    <property type="project" value="UniProtKB-KW"/>
</dbReference>